<sequence length="83" mass="9201">MKQLISLKIETLKPLPESITVCATIDESGAEHEITDLMIRRACEKMDADQLWPYASHAFCSRSKALPAGGAKIIPFKPRCTLN</sequence>
<reference evidence="1 2" key="1">
    <citation type="submission" date="2016-12" db="EMBL/GenBank/DDBJ databases">
        <authorList>
            <person name="Song W.-J."/>
            <person name="Kurnit D.M."/>
        </authorList>
    </citation>
    <scope>NUCLEOTIDE SEQUENCE [LARGE SCALE GENOMIC DNA]</scope>
    <source>
        <strain evidence="1 2">IMCC3135</strain>
    </source>
</reference>
<dbReference type="Proteomes" id="UP000250079">
    <property type="component" value="Chromosome"/>
</dbReference>
<organism evidence="1 2">
    <name type="scientific">Granulosicoccus antarcticus IMCC3135</name>
    <dbReference type="NCBI Taxonomy" id="1192854"/>
    <lineage>
        <taxon>Bacteria</taxon>
        <taxon>Pseudomonadati</taxon>
        <taxon>Pseudomonadota</taxon>
        <taxon>Gammaproteobacteria</taxon>
        <taxon>Chromatiales</taxon>
        <taxon>Granulosicoccaceae</taxon>
        <taxon>Granulosicoccus</taxon>
    </lineage>
</organism>
<gene>
    <name evidence="1" type="ORF">IMCC3135_05815</name>
</gene>
<dbReference type="RefSeq" id="WP_088916734.1">
    <property type="nucleotide sequence ID" value="NZ_CP018632.1"/>
</dbReference>
<protein>
    <submittedName>
        <fullName evidence="1">Uncharacterized protein</fullName>
    </submittedName>
</protein>
<accession>A0A2Z2NL70</accession>
<keyword evidence="2" id="KW-1185">Reference proteome</keyword>
<dbReference type="EMBL" id="CP018632">
    <property type="protein sequence ID" value="ASJ71275.1"/>
    <property type="molecule type" value="Genomic_DNA"/>
</dbReference>
<name>A0A2Z2NL70_9GAMM</name>
<dbReference type="OrthoDB" id="7019010at2"/>
<dbReference type="AlphaFoldDB" id="A0A2Z2NL70"/>
<dbReference type="KEGG" id="gai:IMCC3135_05815"/>
<proteinExistence type="predicted"/>
<evidence type="ECO:0000313" key="1">
    <source>
        <dbReference type="EMBL" id="ASJ71275.1"/>
    </source>
</evidence>
<evidence type="ECO:0000313" key="2">
    <source>
        <dbReference type="Proteomes" id="UP000250079"/>
    </source>
</evidence>